<name>A0A061SGD3_9CHLO</name>
<dbReference type="GO" id="GO:0000993">
    <property type="term" value="F:RNA polymerase II complex binding"/>
    <property type="evidence" value="ECO:0007669"/>
    <property type="project" value="TreeGrafter"/>
</dbReference>
<dbReference type="Pfam" id="PF16050">
    <property type="entry name" value="CDC73_N"/>
    <property type="match status" value="1"/>
</dbReference>
<dbReference type="InterPro" id="IPR032041">
    <property type="entry name" value="Cdc73_N"/>
</dbReference>
<evidence type="ECO:0000259" key="2">
    <source>
        <dbReference type="Pfam" id="PF16050"/>
    </source>
</evidence>
<feature type="domain" description="Paf1 complex subunit Cdc73 N-terminal" evidence="2">
    <location>
        <begin position="2"/>
        <end position="115"/>
    </location>
</feature>
<proteinExistence type="predicted"/>
<gene>
    <name evidence="3" type="ORF">TSPGSL018_3555</name>
</gene>
<dbReference type="GO" id="GO:0006368">
    <property type="term" value="P:transcription elongation by RNA polymerase II"/>
    <property type="evidence" value="ECO:0007669"/>
    <property type="project" value="InterPro"/>
</dbReference>
<dbReference type="GO" id="GO:0032968">
    <property type="term" value="P:positive regulation of transcription elongation by RNA polymerase II"/>
    <property type="evidence" value="ECO:0007669"/>
    <property type="project" value="TreeGrafter"/>
</dbReference>
<protein>
    <submittedName>
        <fullName evidence="3">Paf1 complex component isoform 1</fullName>
    </submittedName>
</protein>
<dbReference type="PANTHER" id="PTHR12466:SF8">
    <property type="entry name" value="PARAFIBROMIN"/>
    <property type="match status" value="1"/>
</dbReference>
<dbReference type="EMBL" id="GBEZ01001643">
    <property type="protein sequence ID" value="JAC83348.1"/>
    <property type="molecule type" value="Transcribed_RNA"/>
</dbReference>
<dbReference type="PANTHER" id="PTHR12466">
    <property type="entry name" value="CDC73 DOMAIN PROTEIN"/>
    <property type="match status" value="1"/>
</dbReference>
<dbReference type="InterPro" id="IPR007852">
    <property type="entry name" value="Cdc73/Parafibromin"/>
</dbReference>
<dbReference type="AlphaFoldDB" id="A0A061SGD3"/>
<organism evidence="3">
    <name type="scientific">Tetraselmis sp. GSL018</name>
    <dbReference type="NCBI Taxonomy" id="582737"/>
    <lineage>
        <taxon>Eukaryota</taxon>
        <taxon>Viridiplantae</taxon>
        <taxon>Chlorophyta</taxon>
        <taxon>core chlorophytes</taxon>
        <taxon>Chlorodendrophyceae</taxon>
        <taxon>Chlorodendrales</taxon>
        <taxon>Chlorodendraceae</taxon>
        <taxon>Tetraselmis</taxon>
    </lineage>
</organism>
<evidence type="ECO:0000256" key="1">
    <source>
        <dbReference type="SAM" id="MobiDB-lite"/>
    </source>
</evidence>
<accession>A0A061SGD3</accession>
<evidence type="ECO:0000313" key="3">
    <source>
        <dbReference type="EMBL" id="JAC83348.1"/>
    </source>
</evidence>
<dbReference type="GO" id="GO:0016593">
    <property type="term" value="C:Cdc73/Paf1 complex"/>
    <property type="evidence" value="ECO:0007669"/>
    <property type="project" value="InterPro"/>
</dbReference>
<feature type="region of interest" description="Disordered" evidence="1">
    <location>
        <begin position="116"/>
        <end position="159"/>
    </location>
</feature>
<reference evidence="3" key="1">
    <citation type="submission" date="2014-05" db="EMBL/GenBank/DDBJ databases">
        <title>The transcriptome of the halophilic microalga Tetraselmis sp. GSL018 isolated from the Great Salt Lake, Utah.</title>
        <authorList>
            <person name="Jinkerson R.E."/>
            <person name="D'Adamo S."/>
            <person name="Posewitz M.C."/>
        </authorList>
    </citation>
    <scope>NUCLEOTIDE SEQUENCE</scope>
    <source>
        <strain evidence="3">GSL018</strain>
    </source>
</reference>
<sequence length="159" mass="17341">MDPLQLLRDFTMRGELSSVTLSEKEVDFGDRYSFARSAITGYKSQKGTGQNYTLETVLFFLKNKNMQHTAYMKKARESKVSAVSFIDSQDLSNYLTGATDSSDYIDFASYERLGAAAGSHGQPPAKRPRPDGGAADDSLEAVPAPGSVEDSALQEVPRT</sequence>